<evidence type="ECO:0008006" key="3">
    <source>
        <dbReference type="Google" id="ProtNLM"/>
    </source>
</evidence>
<evidence type="ECO:0000313" key="2">
    <source>
        <dbReference type="Ensembl" id="ENSUMAP00000004324"/>
    </source>
</evidence>
<dbReference type="Ensembl" id="ENSUMAT00000005270.1">
    <property type="protein sequence ID" value="ENSUMAP00000004324.1"/>
    <property type="gene ID" value="ENSUMAG00000003510.1"/>
</dbReference>
<reference evidence="2" key="1">
    <citation type="submission" date="2019-03" db="UniProtKB">
        <authorList>
            <consortium name="Ensembl"/>
        </authorList>
    </citation>
    <scope>IDENTIFICATION</scope>
</reference>
<evidence type="ECO:0000256" key="1">
    <source>
        <dbReference type="SAM" id="SignalP"/>
    </source>
</evidence>
<organism evidence="2">
    <name type="scientific">Ursus maritimus</name>
    <name type="common">Polar bear</name>
    <name type="synonym">Thalarctos maritimus</name>
    <dbReference type="NCBI Taxonomy" id="29073"/>
    <lineage>
        <taxon>Eukaryota</taxon>
        <taxon>Metazoa</taxon>
        <taxon>Chordata</taxon>
        <taxon>Craniata</taxon>
        <taxon>Vertebrata</taxon>
        <taxon>Euteleostomi</taxon>
        <taxon>Mammalia</taxon>
        <taxon>Eutheria</taxon>
        <taxon>Laurasiatheria</taxon>
        <taxon>Carnivora</taxon>
        <taxon>Caniformia</taxon>
        <taxon>Ursidae</taxon>
        <taxon>Ursus</taxon>
    </lineage>
</organism>
<feature type="signal peptide" evidence="1">
    <location>
        <begin position="1"/>
        <end position="20"/>
    </location>
</feature>
<feature type="chain" id="PRO_5019097754" description="Secreted protein" evidence="1">
    <location>
        <begin position="21"/>
        <end position="106"/>
    </location>
</feature>
<dbReference type="OMA" id="HCLHRIV"/>
<name>A0A452T881_URSMA</name>
<proteinExistence type="predicted"/>
<dbReference type="GeneTree" id="ENSGT01130000282442"/>
<protein>
    <recommendedName>
        <fullName evidence="3">Secreted protein</fullName>
    </recommendedName>
</protein>
<sequence length="106" mass="11218">MPRGGLALAFFFSPSVGPLGLSVGAPRPAQTLTDSRCWGPWPGRVARLSGRGGPRVGTAVTRLPRFASLSLHCLHRIVNVKKQSVCFMSMKTEGTLGNPGSPDETT</sequence>
<accession>A0A452T881</accession>
<keyword evidence="1" id="KW-0732">Signal</keyword>
<dbReference type="AlphaFoldDB" id="A0A452T881"/>